<dbReference type="Proteomes" id="UP000244077">
    <property type="component" value="Unassembled WGS sequence"/>
</dbReference>
<gene>
    <name evidence="1" type="ORF">C8N42_1922</name>
</gene>
<protein>
    <submittedName>
        <fullName evidence="1">Uncharacterized protein</fullName>
    </submittedName>
</protein>
<proteinExistence type="predicted"/>
<dbReference type="EMBL" id="QAOH01000092">
    <property type="protein sequence ID" value="PTQ58163.1"/>
    <property type="molecule type" value="Genomic_DNA"/>
</dbReference>
<comment type="caution">
    <text evidence="1">The sequence shown here is derived from an EMBL/GenBank/DDBJ whole genome shotgun (WGS) entry which is preliminary data.</text>
</comment>
<sequence>MRLQPFNGGVPPIISANNEHSLIFAKQIECIECSGVVAGQENLASSQLGV</sequence>
<reference evidence="1 2" key="1">
    <citation type="submission" date="2018-04" db="EMBL/GenBank/DDBJ databases">
        <title>Genomic Encyclopedia of Archaeal and Bacterial Type Strains, Phase II (KMG-II): from individual species to whole genera.</title>
        <authorList>
            <person name="Goeker M."/>
        </authorList>
    </citation>
    <scope>NUCLEOTIDE SEQUENCE [LARGE SCALE GENOMIC DNA]</scope>
    <source>
        <strain evidence="1 2">DSM 100434</strain>
    </source>
</reference>
<organism evidence="1 2">
    <name type="scientific">Celeribacter persicus</name>
    <dbReference type="NCBI Taxonomy" id="1651082"/>
    <lineage>
        <taxon>Bacteria</taxon>
        <taxon>Pseudomonadati</taxon>
        <taxon>Pseudomonadota</taxon>
        <taxon>Alphaproteobacteria</taxon>
        <taxon>Rhodobacterales</taxon>
        <taxon>Roseobacteraceae</taxon>
        <taxon>Celeribacter</taxon>
    </lineage>
</organism>
<keyword evidence="2" id="KW-1185">Reference proteome</keyword>
<evidence type="ECO:0000313" key="1">
    <source>
        <dbReference type="EMBL" id="PTQ58163.1"/>
    </source>
</evidence>
<dbReference type="AlphaFoldDB" id="A0A2T5GFS9"/>
<evidence type="ECO:0000313" key="2">
    <source>
        <dbReference type="Proteomes" id="UP000244077"/>
    </source>
</evidence>
<name>A0A2T5GFS9_9RHOB</name>
<accession>A0A2T5GFS9</accession>